<dbReference type="InterPro" id="IPR002347">
    <property type="entry name" value="SDR_fam"/>
</dbReference>
<evidence type="ECO:0000313" key="5">
    <source>
        <dbReference type="Proteomes" id="UP000179129"/>
    </source>
</evidence>
<dbReference type="NCBIfam" id="NF006189">
    <property type="entry name" value="PRK08324.1-3"/>
    <property type="match status" value="1"/>
</dbReference>
<gene>
    <name evidence="4" type="ORF">A3F83_17085</name>
</gene>
<dbReference type="InterPro" id="IPR001303">
    <property type="entry name" value="Aldolase_II/adducin_N"/>
</dbReference>
<dbReference type="PANTHER" id="PTHR43669:SF8">
    <property type="entry name" value="SHORT-CHAIN TYPE DEHYDROGENASE_REDUCTASE-RELATED"/>
    <property type="match status" value="1"/>
</dbReference>
<dbReference type="PANTHER" id="PTHR43669">
    <property type="entry name" value="5-KETO-D-GLUCONATE 5-REDUCTASE"/>
    <property type="match status" value="1"/>
</dbReference>
<proteinExistence type="inferred from homology"/>
<dbReference type="EMBL" id="MFIX01000029">
    <property type="protein sequence ID" value="OGG06283.1"/>
    <property type="molecule type" value="Genomic_DNA"/>
</dbReference>
<feature type="non-terminal residue" evidence="4">
    <location>
        <position position="522"/>
    </location>
</feature>
<sequence length="522" mass="58558">MDTVYLEDKWDERTAAGLNEAEKLRYRSNLLGSDLRITNFGGGNTSSKIRQADPVTGEETEVLWVKGSGGDLGTITSKGFARLYMDKFLALRKKYRGREHEDEMVGYYPLCNAGLAGTPASIDTPLHGLIPYKHVDHMHPDWAIALAAAANGRFLLEEINAKYGLHLFWVDWQRPGYELALILEKGIRDNPSAEGAVLASHGLISWADEPAECYRNTIRIIDIMGRFIVPRVEKKGNKLFGGAQFEPRKDRKALAGRILPFMRGRVGAEKKLLGQFVDLPEVLRFVCSRNCKKLAFQGTSCPDHFVRTRIRPLYVDWNPEGGDLEALKTKFEERLRSYYADYASYYEQHRVTDSPAMRGANPTVVLIPGVGMLSFGKNLKEARRTGEFYVNAIHVMEGATAVGDKRRDKKIEASLVVDNYAALPQSEAFRIEYWALEEAKLRRQPPEQEMARQICLVVGGGSGIGRVFSHKLVKEGAHVAVADRDYEAAHQTIELIEKDFGAELALPLEIDITSRESIRKAL</sequence>
<keyword evidence="2" id="KW-0560">Oxidoreductase</keyword>
<name>A0A1F5Z1Q8_9BACT</name>
<dbReference type="InterPro" id="IPR036291">
    <property type="entry name" value="NAD(P)-bd_dom_sf"/>
</dbReference>
<dbReference type="SMART" id="SM01007">
    <property type="entry name" value="Aldolase_II"/>
    <property type="match status" value="1"/>
</dbReference>
<evidence type="ECO:0000259" key="3">
    <source>
        <dbReference type="SMART" id="SM01007"/>
    </source>
</evidence>
<dbReference type="STRING" id="1817867.A3F83_17085"/>
<dbReference type="NCBIfam" id="TIGR02632">
    <property type="entry name" value="RhaD_aldol-ADH"/>
    <property type="match status" value="1"/>
</dbReference>
<feature type="domain" description="Class II aldolase/adducin N-terminal" evidence="3">
    <location>
        <begin position="23"/>
        <end position="228"/>
    </location>
</feature>
<dbReference type="Pfam" id="PF00596">
    <property type="entry name" value="Aldolase_II"/>
    <property type="match status" value="1"/>
</dbReference>
<comment type="caution">
    <text evidence="4">The sequence shown here is derived from an EMBL/GenBank/DDBJ whole genome shotgun (WGS) entry which is preliminary data.</text>
</comment>
<protein>
    <submittedName>
        <fullName evidence="4">Short chain dehydrogenase</fullName>
    </submittedName>
</protein>
<dbReference type="GO" id="GO:0016491">
    <property type="term" value="F:oxidoreductase activity"/>
    <property type="evidence" value="ECO:0007669"/>
    <property type="project" value="UniProtKB-KW"/>
</dbReference>
<comment type="similarity">
    <text evidence="1">Belongs to the short-chain dehydrogenases/reductases (SDR) family.</text>
</comment>
<dbReference type="SUPFAM" id="SSF53639">
    <property type="entry name" value="AraD/HMP-PK domain-like"/>
    <property type="match status" value="1"/>
</dbReference>
<dbReference type="InterPro" id="IPR036409">
    <property type="entry name" value="Aldolase_II/adducin_N_sf"/>
</dbReference>
<reference evidence="4 5" key="1">
    <citation type="journal article" date="2016" name="Nat. Commun.">
        <title>Thousands of microbial genomes shed light on interconnected biogeochemical processes in an aquifer system.</title>
        <authorList>
            <person name="Anantharaman K."/>
            <person name="Brown C.T."/>
            <person name="Hug L.A."/>
            <person name="Sharon I."/>
            <person name="Castelle C.J."/>
            <person name="Probst A.J."/>
            <person name="Thomas B.C."/>
            <person name="Singh A."/>
            <person name="Wilkins M.J."/>
            <person name="Karaoz U."/>
            <person name="Brodie E.L."/>
            <person name="Williams K.H."/>
            <person name="Hubbard S.S."/>
            <person name="Banfield J.F."/>
        </authorList>
    </citation>
    <scope>NUCLEOTIDE SEQUENCE [LARGE SCALE GENOMIC DNA]</scope>
</reference>
<evidence type="ECO:0000256" key="1">
    <source>
        <dbReference type="ARBA" id="ARBA00006484"/>
    </source>
</evidence>
<organism evidence="4 5">
    <name type="scientific">Candidatus Glassbacteria bacterium RIFCSPLOWO2_12_FULL_58_11</name>
    <dbReference type="NCBI Taxonomy" id="1817867"/>
    <lineage>
        <taxon>Bacteria</taxon>
        <taxon>Candidatus Glassiibacteriota</taxon>
    </lineage>
</organism>
<dbReference type="Proteomes" id="UP000179129">
    <property type="component" value="Unassembled WGS sequence"/>
</dbReference>
<evidence type="ECO:0000256" key="2">
    <source>
        <dbReference type="ARBA" id="ARBA00023002"/>
    </source>
</evidence>
<evidence type="ECO:0000313" key="4">
    <source>
        <dbReference type="EMBL" id="OGG06283.1"/>
    </source>
</evidence>
<dbReference type="Gene3D" id="3.40.225.10">
    <property type="entry name" value="Class II aldolase/adducin N-terminal domain"/>
    <property type="match status" value="1"/>
</dbReference>
<dbReference type="SUPFAM" id="SSF51735">
    <property type="entry name" value="NAD(P)-binding Rossmann-fold domains"/>
    <property type="match status" value="1"/>
</dbReference>
<dbReference type="AlphaFoldDB" id="A0A1F5Z1Q8"/>
<accession>A0A1F5Z1Q8</accession>
<dbReference type="InterPro" id="IPR013454">
    <property type="entry name" value="Bifunc_RhaD/ADH"/>
</dbReference>
<dbReference type="Gene3D" id="3.40.50.720">
    <property type="entry name" value="NAD(P)-binding Rossmann-like Domain"/>
    <property type="match status" value="1"/>
</dbReference>
<dbReference type="Pfam" id="PF00106">
    <property type="entry name" value="adh_short"/>
    <property type="match status" value="1"/>
</dbReference>